<evidence type="ECO:0000256" key="1">
    <source>
        <dbReference type="SAM" id="MobiDB-lite"/>
    </source>
</evidence>
<dbReference type="Proteomes" id="UP001176961">
    <property type="component" value="Unassembled WGS sequence"/>
</dbReference>
<sequence>MKPIYEKVASLRSDAKQKKDRNLEVQNLESVLEKRRLEFLLSRTQLRNLYNSANFLIAMGTFSKSEWNAMNQNEVENTENDLFTDEQSIEIMIEGQLQLIQQNEKVLKHLHSELRPAEKTESSIDDDMRQALIALKSACEKVLYTHPMKECTDASEQHDVSKYHERPTTTEANTQTTDLLREISAEAADSDNNSWDTEEPNMDERSKDTDQYSSTDERQQTPDETEAKHSREIVADEEETTSSRETKEKSNASDWRERSPPDELVIDDDIMIVDELEEEQTLTDDAERRENTSAILSITMHCRTLLALLLVKIAATTDIEESPLPSRDESNRYYVHKITLPYNPPRTESQKLADCQKLEFVHVFPPELTARKTHVEVRGFYEKAYDWFELPAIEQQRQRDNVMNTLNDVEKEEVAQLVERTSKKVDEDPVLSAHRYFHSPQRVIEEMERSHASP</sequence>
<organism evidence="2 3">
    <name type="scientific">Cylicocyclus nassatus</name>
    <name type="common">Nematode worm</name>
    <dbReference type="NCBI Taxonomy" id="53992"/>
    <lineage>
        <taxon>Eukaryota</taxon>
        <taxon>Metazoa</taxon>
        <taxon>Ecdysozoa</taxon>
        <taxon>Nematoda</taxon>
        <taxon>Chromadorea</taxon>
        <taxon>Rhabditida</taxon>
        <taxon>Rhabditina</taxon>
        <taxon>Rhabditomorpha</taxon>
        <taxon>Strongyloidea</taxon>
        <taxon>Strongylidae</taxon>
        <taxon>Cylicocyclus</taxon>
    </lineage>
</organism>
<feature type="compositionally biased region" description="Basic and acidic residues" evidence="1">
    <location>
        <begin position="241"/>
        <end position="261"/>
    </location>
</feature>
<gene>
    <name evidence="2" type="ORF">CYNAS_LOCUS10501</name>
</gene>
<name>A0AA36M557_CYLNA</name>
<proteinExistence type="predicted"/>
<comment type="caution">
    <text evidence="2">The sequence shown here is derived from an EMBL/GenBank/DDBJ whole genome shotgun (WGS) entry which is preliminary data.</text>
</comment>
<evidence type="ECO:0000313" key="3">
    <source>
        <dbReference type="Proteomes" id="UP001176961"/>
    </source>
</evidence>
<feature type="region of interest" description="Disordered" evidence="1">
    <location>
        <begin position="153"/>
        <end position="267"/>
    </location>
</feature>
<protein>
    <submittedName>
        <fullName evidence="2">Uncharacterized protein</fullName>
    </submittedName>
</protein>
<feature type="compositionally biased region" description="Polar residues" evidence="1">
    <location>
        <begin position="169"/>
        <end position="178"/>
    </location>
</feature>
<feature type="compositionally biased region" description="Basic and acidic residues" evidence="1">
    <location>
        <begin position="153"/>
        <end position="168"/>
    </location>
</feature>
<evidence type="ECO:0000313" key="2">
    <source>
        <dbReference type="EMBL" id="CAJ0598518.1"/>
    </source>
</evidence>
<reference evidence="2" key="1">
    <citation type="submission" date="2023-07" db="EMBL/GenBank/DDBJ databases">
        <authorList>
            <consortium name="CYATHOMIX"/>
        </authorList>
    </citation>
    <scope>NUCLEOTIDE SEQUENCE</scope>
    <source>
        <strain evidence="2">N/A</strain>
    </source>
</reference>
<dbReference type="EMBL" id="CATQJL010000223">
    <property type="protein sequence ID" value="CAJ0598518.1"/>
    <property type="molecule type" value="Genomic_DNA"/>
</dbReference>
<keyword evidence="3" id="KW-1185">Reference proteome</keyword>
<dbReference type="AlphaFoldDB" id="A0AA36M557"/>
<feature type="compositionally biased region" description="Basic and acidic residues" evidence="1">
    <location>
        <begin position="202"/>
        <end position="234"/>
    </location>
</feature>
<accession>A0AA36M557</accession>